<evidence type="ECO:0000256" key="1">
    <source>
        <dbReference type="ARBA" id="ARBA00023224"/>
    </source>
</evidence>
<keyword evidence="8" id="KW-1185">Reference proteome</keyword>
<evidence type="ECO:0000259" key="6">
    <source>
        <dbReference type="PROSITE" id="PS50885"/>
    </source>
</evidence>
<name>A0ABT7AVN2_9CYAN</name>
<comment type="similarity">
    <text evidence="2">Belongs to the methyl-accepting chemotaxis (MCP) protein family.</text>
</comment>
<dbReference type="Gene3D" id="1.10.287.950">
    <property type="entry name" value="Methyl-accepting chemotaxis protein"/>
    <property type="match status" value="1"/>
</dbReference>
<dbReference type="InterPro" id="IPR003660">
    <property type="entry name" value="HAMP_dom"/>
</dbReference>
<evidence type="ECO:0000313" key="8">
    <source>
        <dbReference type="Proteomes" id="UP001235303"/>
    </source>
</evidence>
<dbReference type="Proteomes" id="UP001235303">
    <property type="component" value="Unassembled WGS sequence"/>
</dbReference>
<evidence type="ECO:0000313" key="7">
    <source>
        <dbReference type="EMBL" id="MDJ1170951.1"/>
    </source>
</evidence>
<sequence length="661" mass="73884">MSKFFKNQGSITQKTLLQISLSVTLIITGSTALNYWQLLSSLKSQKQEQLKEYVIERVAREQEIFDLAADNHAILKEAILNSEQSPNSQQIQQNFDRLFVRYTDGVIRNRPELFNGTEESGVYIGKSASLTPTLRRQIPEWKTLSETYGRAWHNRFQSTFLMTPDNITIVYWPEVPNYVYEADANFYMPEQEEYQVAVVQNNPLRTTAWTAPYREDVSQLWLVTAVTPVDINGQQIISIGHDVILNDLVDRTVNSTVEGGYNLIFRGDGHLIVHPELMNQLQDRNQPFLIQESGNQNLIHIFELVTQADTNKIVIENTQDNQYLAVQKINGPELYFVTVFPKNILAQRAVGFALSNVEMGLALLVTIVGFIIIILNTQVTKPLKRLIDATQKIAQGDYHISIPEYSQDELGMLAHSFNLMATELLHRQKAIETALQKEKNLADKVTNTLERQASSVQQVTTTMDELNASAQVSANQASEAAISAQEILDLLEGKHERLSTDGYSNLKDKIEKLAKEISHLSEQIGKIGMISGVVSDLANQTNMLALNAAVEAVRAGENGQGFSVIATEIRKLADQSRASAEAINNLAINIQKAMNSTVDITESSKNSFNTMIDSVNHIVINSEQLSLNANQQAMAIEQVLNAMNELNQSTTPYSTLRGNEV</sequence>
<evidence type="ECO:0000256" key="4">
    <source>
        <dbReference type="SAM" id="Phobius"/>
    </source>
</evidence>
<evidence type="ECO:0000259" key="5">
    <source>
        <dbReference type="PROSITE" id="PS50111"/>
    </source>
</evidence>
<gene>
    <name evidence="7" type="ORF">PMG71_16100</name>
</gene>
<dbReference type="Pfam" id="PF00015">
    <property type="entry name" value="MCPsignal"/>
    <property type="match status" value="1"/>
</dbReference>
<feature type="domain" description="Methyl-accepting transducer" evidence="5">
    <location>
        <begin position="427"/>
        <end position="661"/>
    </location>
</feature>
<organism evidence="7 8">
    <name type="scientific">Roseofilum acuticapitatum BLCC-M154</name>
    <dbReference type="NCBI Taxonomy" id="3022444"/>
    <lineage>
        <taxon>Bacteria</taxon>
        <taxon>Bacillati</taxon>
        <taxon>Cyanobacteriota</taxon>
        <taxon>Cyanophyceae</taxon>
        <taxon>Desertifilales</taxon>
        <taxon>Desertifilaceae</taxon>
        <taxon>Roseofilum</taxon>
        <taxon>Roseofilum acuticapitatum</taxon>
    </lineage>
</organism>
<feature type="domain" description="HAMP" evidence="6">
    <location>
        <begin position="377"/>
        <end position="429"/>
    </location>
</feature>
<dbReference type="EMBL" id="JAQOSP010000104">
    <property type="protein sequence ID" value="MDJ1170951.1"/>
    <property type="molecule type" value="Genomic_DNA"/>
</dbReference>
<dbReference type="SUPFAM" id="SSF58104">
    <property type="entry name" value="Methyl-accepting chemotaxis protein (MCP) signaling domain"/>
    <property type="match status" value="1"/>
</dbReference>
<evidence type="ECO:0000256" key="3">
    <source>
        <dbReference type="PROSITE-ProRule" id="PRU00284"/>
    </source>
</evidence>
<dbReference type="PROSITE" id="PS50111">
    <property type="entry name" value="CHEMOTAXIS_TRANSDUC_2"/>
    <property type="match status" value="1"/>
</dbReference>
<keyword evidence="1 3" id="KW-0807">Transducer</keyword>
<dbReference type="CDD" id="cd06225">
    <property type="entry name" value="HAMP"/>
    <property type="match status" value="1"/>
</dbReference>
<feature type="transmembrane region" description="Helical" evidence="4">
    <location>
        <begin position="349"/>
        <end position="375"/>
    </location>
</feature>
<dbReference type="Pfam" id="PF00672">
    <property type="entry name" value="HAMP"/>
    <property type="match status" value="1"/>
</dbReference>
<accession>A0ABT7AVN2</accession>
<reference evidence="7 8" key="1">
    <citation type="submission" date="2023-01" db="EMBL/GenBank/DDBJ databases">
        <title>Novel diversity within Roseofilum (Cyanobacteria; Desertifilaceae) from marine benthic mats with descriptions of four novel species.</title>
        <authorList>
            <person name="Wang Y."/>
            <person name="Berthold D.E."/>
            <person name="Hu J."/>
            <person name="Lefler F.W."/>
            <person name="Laughinghouse H.D. IV."/>
        </authorList>
    </citation>
    <scope>NUCLEOTIDE SEQUENCE [LARGE SCALE GENOMIC DNA]</scope>
    <source>
        <strain evidence="7 8">BLCC-M154</strain>
    </source>
</reference>
<dbReference type="SMART" id="SM00283">
    <property type="entry name" value="MA"/>
    <property type="match status" value="1"/>
</dbReference>
<comment type="caution">
    <text evidence="7">The sequence shown here is derived from an EMBL/GenBank/DDBJ whole genome shotgun (WGS) entry which is preliminary data.</text>
</comment>
<dbReference type="Gene3D" id="6.10.340.10">
    <property type="match status" value="1"/>
</dbReference>
<dbReference type="PANTHER" id="PTHR32089:SF112">
    <property type="entry name" value="LYSOZYME-LIKE PROTEIN-RELATED"/>
    <property type="match status" value="1"/>
</dbReference>
<dbReference type="SMART" id="SM00304">
    <property type="entry name" value="HAMP"/>
    <property type="match status" value="1"/>
</dbReference>
<keyword evidence="4" id="KW-0812">Transmembrane</keyword>
<dbReference type="PROSITE" id="PS50885">
    <property type="entry name" value="HAMP"/>
    <property type="match status" value="1"/>
</dbReference>
<protein>
    <submittedName>
        <fullName evidence="7">Methyl-accepting chemotaxis protein</fullName>
    </submittedName>
</protein>
<dbReference type="RefSeq" id="WP_283754705.1">
    <property type="nucleotide sequence ID" value="NZ_JAQOSP010000104.1"/>
</dbReference>
<dbReference type="PANTHER" id="PTHR32089">
    <property type="entry name" value="METHYL-ACCEPTING CHEMOTAXIS PROTEIN MCPB"/>
    <property type="match status" value="1"/>
</dbReference>
<keyword evidence="4" id="KW-1133">Transmembrane helix</keyword>
<proteinExistence type="inferred from homology"/>
<dbReference type="Gene3D" id="3.30.450.20">
    <property type="entry name" value="PAS domain"/>
    <property type="match status" value="2"/>
</dbReference>
<dbReference type="InterPro" id="IPR004089">
    <property type="entry name" value="MCPsignal_dom"/>
</dbReference>
<keyword evidence="4" id="KW-0472">Membrane</keyword>
<evidence type="ECO:0000256" key="2">
    <source>
        <dbReference type="ARBA" id="ARBA00029447"/>
    </source>
</evidence>